<accession>A0A1I4GPU0</accession>
<keyword evidence="2" id="KW-1185">Reference proteome</keyword>
<dbReference type="RefSeq" id="WP_089870614.1">
    <property type="nucleotide sequence ID" value="NZ_FOTC01000004.1"/>
</dbReference>
<name>A0A1I4GPU0_9EURY</name>
<organism evidence="1 2">
    <name type="scientific">Halogranum rubrum</name>
    <dbReference type="NCBI Taxonomy" id="553466"/>
    <lineage>
        <taxon>Archaea</taxon>
        <taxon>Methanobacteriati</taxon>
        <taxon>Methanobacteriota</taxon>
        <taxon>Stenosarchaea group</taxon>
        <taxon>Halobacteria</taxon>
        <taxon>Halobacteriales</taxon>
        <taxon>Haloferacaceae</taxon>
    </lineage>
</organism>
<dbReference type="Proteomes" id="UP000199607">
    <property type="component" value="Unassembled WGS sequence"/>
</dbReference>
<gene>
    <name evidence="1" type="ORF">SAMN04487950_3333</name>
</gene>
<evidence type="ECO:0000313" key="1">
    <source>
        <dbReference type="EMBL" id="SFL32082.1"/>
    </source>
</evidence>
<evidence type="ECO:0000313" key="2">
    <source>
        <dbReference type="Proteomes" id="UP000199607"/>
    </source>
</evidence>
<dbReference type="EMBL" id="FOTC01000004">
    <property type="protein sequence ID" value="SFL32082.1"/>
    <property type="molecule type" value="Genomic_DNA"/>
</dbReference>
<proteinExistence type="predicted"/>
<protein>
    <submittedName>
        <fullName evidence="1">Uncharacterized protein</fullName>
    </submittedName>
</protein>
<reference evidence="2" key="1">
    <citation type="submission" date="2016-10" db="EMBL/GenBank/DDBJ databases">
        <authorList>
            <person name="Varghese N."/>
            <person name="Submissions S."/>
        </authorList>
    </citation>
    <scope>NUCLEOTIDE SEQUENCE [LARGE SCALE GENOMIC DNA]</scope>
    <source>
        <strain evidence="2">CGMCC 1.7738</strain>
    </source>
</reference>
<sequence>MVRKQDNTNRRNVLKTIGASAIGFSTVGTVTAKRENQFRRDVDQARKLREKTGENNKFIEYLQKKGYAVKSNTVHDKVHLGGNDGPSTQRLSSDELTATINVSAWHRNCNPDPYDVYAEYYFEWNMNGGSGDGDKDGFSVGWPASDFQYEENSATSSSNVDFHTRDNSLNAVFFKYDDTGLGGYWGDDYDSGYGGCYMNTESGYGDSSTFAGKWAHTYDNLTICGASASGSGEPSWSFCNDGKKDYMGFTQTDYSEADQYWANCQ</sequence>
<dbReference type="AlphaFoldDB" id="A0A1I4GPU0"/>
<dbReference type="STRING" id="553466.SAMN04487950_3333"/>